<evidence type="ECO:0000313" key="2">
    <source>
        <dbReference type="EMBL" id="PRQ30966.1"/>
    </source>
</evidence>
<dbReference type="STRING" id="74649.A0A2P6Q9U7"/>
<dbReference type="InterPro" id="IPR011990">
    <property type="entry name" value="TPR-like_helical_dom_sf"/>
</dbReference>
<dbReference type="Gene3D" id="1.25.40.10">
    <property type="entry name" value="Tetratricopeptide repeat domain"/>
    <property type="match status" value="1"/>
</dbReference>
<evidence type="ECO:0000313" key="3">
    <source>
        <dbReference type="Proteomes" id="UP000238479"/>
    </source>
</evidence>
<keyword evidence="1" id="KW-0677">Repeat</keyword>
<accession>A0A2P6Q9U7</accession>
<dbReference type="GO" id="GO:0009451">
    <property type="term" value="P:RNA modification"/>
    <property type="evidence" value="ECO:0007669"/>
    <property type="project" value="InterPro"/>
</dbReference>
<keyword evidence="3" id="KW-1185">Reference proteome</keyword>
<dbReference type="Proteomes" id="UP000238479">
    <property type="component" value="Chromosome 5"/>
</dbReference>
<proteinExistence type="predicted"/>
<reference evidence="2 3" key="1">
    <citation type="journal article" date="2018" name="Nat. Genet.">
        <title>The Rosa genome provides new insights in the design of modern roses.</title>
        <authorList>
            <person name="Bendahmane M."/>
        </authorList>
    </citation>
    <scope>NUCLEOTIDE SEQUENCE [LARGE SCALE GENOMIC DNA]</scope>
    <source>
        <strain evidence="3">cv. Old Blush</strain>
    </source>
</reference>
<dbReference type="AlphaFoldDB" id="A0A2P6Q9U7"/>
<dbReference type="Gramene" id="PRQ30966">
    <property type="protein sequence ID" value="PRQ30966"/>
    <property type="gene ID" value="RchiOBHm_Chr5g0030331"/>
</dbReference>
<dbReference type="PANTHER" id="PTHR47926">
    <property type="entry name" value="PENTATRICOPEPTIDE REPEAT-CONTAINING PROTEIN"/>
    <property type="match status" value="1"/>
</dbReference>
<dbReference type="InterPro" id="IPR046960">
    <property type="entry name" value="PPR_At4g14850-like_plant"/>
</dbReference>
<dbReference type="GO" id="GO:0003723">
    <property type="term" value="F:RNA binding"/>
    <property type="evidence" value="ECO:0007669"/>
    <property type="project" value="InterPro"/>
</dbReference>
<sequence length="96" mass="10705">MYEQALARLKEMGNANLKPDSFTLSSVLPVFAEYVDIKGKEIHLYAVRHVSSLIDMCGNSTHTEDSLKVFSLLCRRDSISWNSIFGGCVKNGMFDG</sequence>
<organism evidence="2 3">
    <name type="scientific">Rosa chinensis</name>
    <name type="common">China rose</name>
    <dbReference type="NCBI Taxonomy" id="74649"/>
    <lineage>
        <taxon>Eukaryota</taxon>
        <taxon>Viridiplantae</taxon>
        <taxon>Streptophyta</taxon>
        <taxon>Embryophyta</taxon>
        <taxon>Tracheophyta</taxon>
        <taxon>Spermatophyta</taxon>
        <taxon>Magnoliopsida</taxon>
        <taxon>eudicotyledons</taxon>
        <taxon>Gunneridae</taxon>
        <taxon>Pentapetalae</taxon>
        <taxon>rosids</taxon>
        <taxon>fabids</taxon>
        <taxon>Rosales</taxon>
        <taxon>Rosaceae</taxon>
        <taxon>Rosoideae</taxon>
        <taxon>Rosoideae incertae sedis</taxon>
        <taxon>Rosa</taxon>
    </lineage>
</organism>
<gene>
    <name evidence="2" type="ORF">RchiOBHm_Chr5g0030331</name>
</gene>
<dbReference type="InterPro" id="IPR002885">
    <property type="entry name" value="PPR_rpt"/>
</dbReference>
<dbReference type="PANTHER" id="PTHR47926:SF347">
    <property type="entry name" value="PENTATRICOPEPTIDE REPEAT-CONTAINING PROTEIN"/>
    <property type="match status" value="1"/>
</dbReference>
<evidence type="ECO:0000256" key="1">
    <source>
        <dbReference type="ARBA" id="ARBA00022737"/>
    </source>
</evidence>
<protein>
    <submittedName>
        <fullName evidence="2">Putative pentatricopeptide</fullName>
    </submittedName>
</protein>
<comment type="caution">
    <text evidence="2">The sequence shown here is derived from an EMBL/GenBank/DDBJ whole genome shotgun (WGS) entry which is preliminary data.</text>
</comment>
<dbReference type="EMBL" id="PDCK01000043">
    <property type="protein sequence ID" value="PRQ30966.1"/>
    <property type="molecule type" value="Genomic_DNA"/>
</dbReference>
<name>A0A2P6Q9U7_ROSCH</name>
<dbReference type="Pfam" id="PF01535">
    <property type="entry name" value="PPR"/>
    <property type="match status" value="1"/>
</dbReference>